<dbReference type="GO" id="GO:0016887">
    <property type="term" value="F:ATP hydrolysis activity"/>
    <property type="evidence" value="ECO:0007669"/>
    <property type="project" value="InterPro"/>
</dbReference>
<feature type="domain" description="ABC transporter" evidence="3">
    <location>
        <begin position="14"/>
        <end position="244"/>
    </location>
</feature>
<keyword evidence="4" id="KW-0378">Hydrolase</keyword>
<evidence type="ECO:0000256" key="2">
    <source>
        <dbReference type="ARBA" id="ARBA00022840"/>
    </source>
</evidence>
<keyword evidence="5" id="KW-1185">Reference proteome</keyword>
<name>A0A5C5ZJB9_9BACT</name>
<organism evidence="4 5">
    <name type="scientific">Pseudobythopirellula maris</name>
    <dbReference type="NCBI Taxonomy" id="2527991"/>
    <lineage>
        <taxon>Bacteria</taxon>
        <taxon>Pseudomonadati</taxon>
        <taxon>Planctomycetota</taxon>
        <taxon>Planctomycetia</taxon>
        <taxon>Pirellulales</taxon>
        <taxon>Lacipirellulaceae</taxon>
        <taxon>Pseudobythopirellula</taxon>
    </lineage>
</organism>
<keyword evidence="1" id="KW-0547">Nucleotide-binding</keyword>
<dbReference type="Proteomes" id="UP000315440">
    <property type="component" value="Unassembled WGS sequence"/>
</dbReference>
<sequence length="322" mass="34645">MILSTTATPSDLALRVDNVRHRYGDREALCGLSLDVAAGELFALLGPNGSGKTTLFRVLSTLAPLQAGAVSVFGHDLATEAAAVRSLLGVVFQSPALDKKLTVEENLRCHGRLYGVSGAELKKRIGEALERFRMTDRRRDLVETLSGGLRRRAELAQGVLHRPRLLLLDEPSTGLDPAARGDLWRYLDEARQEQGVTVVATTHLLEEAERADRIAIVHRGELAALGAPAELQATVGGDAITIRTADPEAAAQLLRDSLSVDAKVVGGAVRLEHPEAAALTPKLFQTLGDKIDELTIGRPTLESVFIARTGHKFFSSEEQAES</sequence>
<dbReference type="InterPro" id="IPR027417">
    <property type="entry name" value="P-loop_NTPase"/>
</dbReference>
<dbReference type="PROSITE" id="PS50893">
    <property type="entry name" value="ABC_TRANSPORTER_2"/>
    <property type="match status" value="1"/>
</dbReference>
<evidence type="ECO:0000313" key="5">
    <source>
        <dbReference type="Proteomes" id="UP000315440"/>
    </source>
</evidence>
<evidence type="ECO:0000256" key="1">
    <source>
        <dbReference type="ARBA" id="ARBA00022741"/>
    </source>
</evidence>
<keyword evidence="2 4" id="KW-0067">ATP-binding</keyword>
<reference evidence="4 5" key="1">
    <citation type="submission" date="2019-02" db="EMBL/GenBank/DDBJ databases">
        <title>Deep-cultivation of Planctomycetes and their phenomic and genomic characterization uncovers novel biology.</title>
        <authorList>
            <person name="Wiegand S."/>
            <person name="Jogler M."/>
            <person name="Boedeker C."/>
            <person name="Pinto D."/>
            <person name="Vollmers J."/>
            <person name="Rivas-Marin E."/>
            <person name="Kohn T."/>
            <person name="Peeters S.H."/>
            <person name="Heuer A."/>
            <person name="Rast P."/>
            <person name="Oberbeckmann S."/>
            <person name="Bunk B."/>
            <person name="Jeske O."/>
            <person name="Meyerdierks A."/>
            <person name="Storesund J.E."/>
            <person name="Kallscheuer N."/>
            <person name="Luecker S."/>
            <person name="Lage O.M."/>
            <person name="Pohl T."/>
            <person name="Merkel B.J."/>
            <person name="Hornburger P."/>
            <person name="Mueller R.-W."/>
            <person name="Bruemmer F."/>
            <person name="Labrenz M."/>
            <person name="Spormann A.M."/>
            <person name="Op Den Camp H."/>
            <person name="Overmann J."/>
            <person name="Amann R."/>
            <person name="Jetten M.S.M."/>
            <person name="Mascher T."/>
            <person name="Medema M.H."/>
            <person name="Devos D.P."/>
            <person name="Kaster A.-K."/>
            <person name="Ovreas L."/>
            <person name="Rohde M."/>
            <person name="Galperin M.Y."/>
            <person name="Jogler C."/>
        </authorList>
    </citation>
    <scope>NUCLEOTIDE SEQUENCE [LARGE SCALE GENOMIC DNA]</scope>
    <source>
        <strain evidence="4 5">Mal64</strain>
    </source>
</reference>
<dbReference type="InterPro" id="IPR003439">
    <property type="entry name" value="ABC_transporter-like_ATP-bd"/>
</dbReference>
<dbReference type="SMART" id="SM00382">
    <property type="entry name" value="AAA"/>
    <property type="match status" value="1"/>
</dbReference>
<dbReference type="AlphaFoldDB" id="A0A5C5ZJB9"/>
<protein>
    <submittedName>
        <fullName evidence="4">Daunorubicin/doxorubicin resistance ATP-binding protein DrrA</fullName>
        <ecNumber evidence="4">3.6.3.-</ecNumber>
    </submittedName>
</protein>
<evidence type="ECO:0000313" key="4">
    <source>
        <dbReference type="EMBL" id="TWT87278.1"/>
    </source>
</evidence>
<dbReference type="PANTHER" id="PTHR43582">
    <property type="entry name" value="LINEARMYCIN RESISTANCE ATP-BINDING PROTEIN LNRL"/>
    <property type="match status" value="1"/>
</dbReference>
<proteinExistence type="predicted"/>
<dbReference type="EC" id="3.6.3.-" evidence="4"/>
<dbReference type="PANTHER" id="PTHR43582:SF5">
    <property type="entry name" value="ABC TRANSPORTER"/>
    <property type="match status" value="1"/>
</dbReference>
<gene>
    <name evidence="4" type="primary">drrA_2</name>
    <name evidence="4" type="ORF">Mal64_28160</name>
</gene>
<accession>A0A5C5ZJB9</accession>
<dbReference type="EMBL" id="SJPQ01000003">
    <property type="protein sequence ID" value="TWT87278.1"/>
    <property type="molecule type" value="Genomic_DNA"/>
</dbReference>
<dbReference type="Pfam" id="PF00005">
    <property type="entry name" value="ABC_tran"/>
    <property type="match status" value="1"/>
</dbReference>
<dbReference type="SUPFAM" id="SSF52540">
    <property type="entry name" value="P-loop containing nucleoside triphosphate hydrolases"/>
    <property type="match status" value="1"/>
</dbReference>
<comment type="caution">
    <text evidence="4">The sequence shown here is derived from an EMBL/GenBank/DDBJ whole genome shotgun (WGS) entry which is preliminary data.</text>
</comment>
<evidence type="ECO:0000259" key="3">
    <source>
        <dbReference type="PROSITE" id="PS50893"/>
    </source>
</evidence>
<dbReference type="InterPro" id="IPR003593">
    <property type="entry name" value="AAA+_ATPase"/>
</dbReference>
<dbReference type="Gene3D" id="3.40.50.300">
    <property type="entry name" value="P-loop containing nucleotide triphosphate hydrolases"/>
    <property type="match status" value="1"/>
</dbReference>
<dbReference type="GO" id="GO:0005524">
    <property type="term" value="F:ATP binding"/>
    <property type="evidence" value="ECO:0007669"/>
    <property type="project" value="UniProtKB-KW"/>
</dbReference>